<dbReference type="FunFam" id="3.60.40.10:FF:000041">
    <property type="entry name" value="Protein phosphatase 2C 51"/>
    <property type="match status" value="1"/>
</dbReference>
<comment type="cofactor">
    <cofactor evidence="1">
        <name>Mn(2+)</name>
        <dbReference type="ChEBI" id="CHEBI:29035"/>
    </cofactor>
</comment>
<keyword evidence="6" id="KW-0460">Magnesium</keyword>
<dbReference type="SMART" id="SM00332">
    <property type="entry name" value="PP2Cc"/>
    <property type="match status" value="1"/>
</dbReference>
<evidence type="ECO:0000256" key="8">
    <source>
        <dbReference type="ARBA" id="ARBA00023211"/>
    </source>
</evidence>
<sequence>MDGFIHKRRKREAKAKNGVVKLNSELFSGSISVIGRQRVMEDAVKVVHEFVSVAGNPYHFFGVYDGHGGARVASACKERMHALLEKEVVVEGEGGGVVVEWEKVMRSCFWKMDEEVRTGGGCGSGGGGGGAKVEMVGSTAVVVVVGKEEVVVANCGDSRAVLCRGGVAVPLSRDHKPDRADEMERVEAAGGRILNWNGSRVLGVLATSRSIGDHYLRPYVISEPEVTVTERTELDDFLVIASDGLWDVVSNKFACEVVRRCLDGQIKRRISEVSSESTAGDAAAILAELAMSRGSNDNISVIVVELKK</sequence>
<dbReference type="Pfam" id="PF00481">
    <property type="entry name" value="PP2C"/>
    <property type="match status" value="1"/>
</dbReference>
<keyword evidence="5 9" id="KW-0378">Hydrolase</keyword>
<proteinExistence type="inferred from homology"/>
<keyword evidence="4" id="KW-0479">Metal-binding</keyword>
<dbReference type="EC" id="3.1.3.16" evidence="3"/>
<keyword evidence="12" id="KW-1185">Reference proteome</keyword>
<evidence type="ECO:0000256" key="5">
    <source>
        <dbReference type="ARBA" id="ARBA00022801"/>
    </source>
</evidence>
<dbReference type="OMA" id="IQGYDFF"/>
<accession>A0A7N2KVT8</accession>
<dbReference type="GO" id="GO:0046872">
    <property type="term" value="F:metal ion binding"/>
    <property type="evidence" value="ECO:0007669"/>
    <property type="project" value="UniProtKB-KW"/>
</dbReference>
<organism evidence="11 12">
    <name type="scientific">Quercus lobata</name>
    <name type="common">Valley oak</name>
    <dbReference type="NCBI Taxonomy" id="97700"/>
    <lineage>
        <taxon>Eukaryota</taxon>
        <taxon>Viridiplantae</taxon>
        <taxon>Streptophyta</taxon>
        <taxon>Embryophyta</taxon>
        <taxon>Tracheophyta</taxon>
        <taxon>Spermatophyta</taxon>
        <taxon>Magnoliopsida</taxon>
        <taxon>eudicotyledons</taxon>
        <taxon>Gunneridae</taxon>
        <taxon>Pentapetalae</taxon>
        <taxon>rosids</taxon>
        <taxon>fabids</taxon>
        <taxon>Fagales</taxon>
        <taxon>Fagaceae</taxon>
        <taxon>Quercus</taxon>
    </lineage>
</organism>
<comment type="cofactor">
    <cofactor evidence="2">
        <name>Mg(2+)</name>
        <dbReference type="ChEBI" id="CHEBI:18420"/>
    </cofactor>
</comment>
<evidence type="ECO:0000256" key="2">
    <source>
        <dbReference type="ARBA" id="ARBA00001946"/>
    </source>
</evidence>
<comment type="similarity">
    <text evidence="9">Belongs to the PP2C family.</text>
</comment>
<evidence type="ECO:0000256" key="9">
    <source>
        <dbReference type="RuleBase" id="RU003465"/>
    </source>
</evidence>
<dbReference type="CDD" id="cd00143">
    <property type="entry name" value="PP2Cc"/>
    <property type="match status" value="1"/>
</dbReference>
<evidence type="ECO:0000256" key="4">
    <source>
        <dbReference type="ARBA" id="ARBA00022723"/>
    </source>
</evidence>
<dbReference type="GeneID" id="115975374"/>
<evidence type="ECO:0000313" key="11">
    <source>
        <dbReference type="EnsemblPlants" id="QL02p030769:mrna"/>
    </source>
</evidence>
<dbReference type="AlphaFoldDB" id="A0A7N2KVT8"/>
<dbReference type="InterPro" id="IPR000222">
    <property type="entry name" value="PP2C_BS"/>
</dbReference>
<dbReference type="InterPro" id="IPR015655">
    <property type="entry name" value="PP2C"/>
</dbReference>
<dbReference type="Gene3D" id="3.60.40.10">
    <property type="entry name" value="PPM-type phosphatase domain"/>
    <property type="match status" value="1"/>
</dbReference>
<dbReference type="EnsemblPlants" id="QL02p030769:mrna">
    <property type="protein sequence ID" value="QL02p030769:mrna"/>
    <property type="gene ID" value="QL02p030769"/>
</dbReference>
<reference evidence="11" key="2">
    <citation type="submission" date="2021-01" db="UniProtKB">
        <authorList>
            <consortium name="EnsemblPlants"/>
        </authorList>
    </citation>
    <scope>IDENTIFICATION</scope>
</reference>
<dbReference type="InParanoid" id="A0A7N2KVT8"/>
<keyword evidence="7 9" id="KW-0904">Protein phosphatase</keyword>
<dbReference type="PANTHER" id="PTHR47992">
    <property type="entry name" value="PROTEIN PHOSPHATASE"/>
    <property type="match status" value="1"/>
</dbReference>
<dbReference type="Proteomes" id="UP000594261">
    <property type="component" value="Chromosome 2"/>
</dbReference>
<gene>
    <name evidence="11" type="primary">LOC115975374</name>
</gene>
<feature type="domain" description="PPM-type phosphatase" evidence="10">
    <location>
        <begin position="27"/>
        <end position="306"/>
    </location>
</feature>
<reference evidence="12" key="1">
    <citation type="journal article" date="2016" name="G3 (Bethesda)">
        <title>First Draft Assembly and Annotation of the Genome of a California Endemic Oak Quercus lobata Nee (Fagaceae).</title>
        <authorList>
            <person name="Sork V.L."/>
            <person name="Fitz-Gibbon S.T."/>
            <person name="Puiu D."/>
            <person name="Crepeau M."/>
            <person name="Gugger P.F."/>
            <person name="Sherman R."/>
            <person name="Stevens K."/>
            <person name="Langley C.H."/>
            <person name="Pellegrini M."/>
            <person name="Salzberg S.L."/>
        </authorList>
    </citation>
    <scope>NUCLEOTIDE SEQUENCE [LARGE SCALE GENOMIC DNA]</scope>
    <source>
        <strain evidence="12">cv. SW786</strain>
    </source>
</reference>
<dbReference type="PROSITE" id="PS01032">
    <property type="entry name" value="PPM_1"/>
    <property type="match status" value="1"/>
</dbReference>
<protein>
    <recommendedName>
        <fullName evidence="3">protein-serine/threonine phosphatase</fullName>
        <ecNumber evidence="3">3.1.3.16</ecNumber>
    </recommendedName>
</protein>
<dbReference type="Gramene" id="QL02p030769:mrna">
    <property type="protein sequence ID" value="QL02p030769:mrna"/>
    <property type="gene ID" value="QL02p030769"/>
</dbReference>
<name>A0A7N2KVT8_QUELO</name>
<dbReference type="SUPFAM" id="SSF81606">
    <property type="entry name" value="PP2C-like"/>
    <property type="match status" value="1"/>
</dbReference>
<evidence type="ECO:0000256" key="6">
    <source>
        <dbReference type="ARBA" id="ARBA00022842"/>
    </source>
</evidence>
<dbReference type="SMART" id="SM00331">
    <property type="entry name" value="PP2C_SIG"/>
    <property type="match status" value="1"/>
</dbReference>
<dbReference type="InterPro" id="IPR036457">
    <property type="entry name" value="PPM-type-like_dom_sf"/>
</dbReference>
<keyword evidence="8" id="KW-0464">Manganese</keyword>
<dbReference type="PROSITE" id="PS51746">
    <property type="entry name" value="PPM_2"/>
    <property type="match status" value="1"/>
</dbReference>
<evidence type="ECO:0000256" key="7">
    <source>
        <dbReference type="ARBA" id="ARBA00022912"/>
    </source>
</evidence>
<evidence type="ECO:0000256" key="1">
    <source>
        <dbReference type="ARBA" id="ARBA00001936"/>
    </source>
</evidence>
<evidence type="ECO:0000256" key="3">
    <source>
        <dbReference type="ARBA" id="ARBA00013081"/>
    </source>
</evidence>
<evidence type="ECO:0000313" key="12">
    <source>
        <dbReference type="Proteomes" id="UP000594261"/>
    </source>
</evidence>
<dbReference type="GO" id="GO:0004722">
    <property type="term" value="F:protein serine/threonine phosphatase activity"/>
    <property type="evidence" value="ECO:0007669"/>
    <property type="project" value="UniProtKB-EC"/>
</dbReference>
<dbReference type="RefSeq" id="XP_030951993.1">
    <property type="nucleotide sequence ID" value="XM_031096133.1"/>
</dbReference>
<evidence type="ECO:0000259" key="10">
    <source>
        <dbReference type="PROSITE" id="PS51746"/>
    </source>
</evidence>
<dbReference type="InterPro" id="IPR001932">
    <property type="entry name" value="PPM-type_phosphatase-like_dom"/>
</dbReference>